<evidence type="ECO:0000313" key="1">
    <source>
        <dbReference type="EMBL" id="RCU42887.1"/>
    </source>
</evidence>
<gene>
    <name evidence="1" type="ORF">DU002_19070</name>
</gene>
<protein>
    <submittedName>
        <fullName evidence="1">Uncharacterized protein</fullName>
    </submittedName>
</protein>
<accession>A0A368MX96</accession>
<keyword evidence="2" id="KW-1185">Reference proteome</keyword>
<name>A0A368MX96_9GAMM</name>
<proteinExistence type="predicted"/>
<dbReference type="EMBL" id="QPID01000019">
    <property type="protein sequence ID" value="RCU42887.1"/>
    <property type="molecule type" value="Genomic_DNA"/>
</dbReference>
<reference evidence="1 2" key="1">
    <citation type="submission" date="2018-07" db="EMBL/GenBank/DDBJ databases">
        <title>Corallincola holothuriorum sp. nov., a new facultative anaerobe isolated from sea cucumber Apostichopus japonicus.</title>
        <authorList>
            <person name="Xia H."/>
        </authorList>
    </citation>
    <scope>NUCLEOTIDE SEQUENCE [LARGE SCALE GENOMIC DNA]</scope>
    <source>
        <strain evidence="1 2">C4</strain>
    </source>
</reference>
<evidence type="ECO:0000313" key="2">
    <source>
        <dbReference type="Proteomes" id="UP000252558"/>
    </source>
</evidence>
<dbReference type="AlphaFoldDB" id="A0A368MX96"/>
<dbReference type="Proteomes" id="UP000252558">
    <property type="component" value="Unassembled WGS sequence"/>
</dbReference>
<comment type="caution">
    <text evidence="1">The sequence shown here is derived from an EMBL/GenBank/DDBJ whole genome shotgun (WGS) entry which is preliminary data.</text>
</comment>
<organism evidence="1 2">
    <name type="scientific">Corallincola holothuriorum</name>
    <dbReference type="NCBI Taxonomy" id="2282215"/>
    <lineage>
        <taxon>Bacteria</taxon>
        <taxon>Pseudomonadati</taxon>
        <taxon>Pseudomonadota</taxon>
        <taxon>Gammaproteobacteria</taxon>
        <taxon>Alteromonadales</taxon>
        <taxon>Psychromonadaceae</taxon>
        <taxon>Corallincola</taxon>
    </lineage>
</organism>
<sequence length="96" mass="11130">MLSPEILFKYRKLDKGCLELLLNRELWFANPASLNDPFEGEASFNEVLNAVWEHYPFPSQQREIYKRIIEEQLAKTGICSFSKARKKPTHVVSLCG</sequence>